<protein>
    <submittedName>
        <fullName evidence="5">Transglycosylase-like protein with SLT domain</fullName>
    </submittedName>
</protein>
<dbReference type="CDD" id="cd00254">
    <property type="entry name" value="LT-like"/>
    <property type="match status" value="1"/>
</dbReference>
<dbReference type="SUPFAM" id="SSF53955">
    <property type="entry name" value="Lysozyme-like"/>
    <property type="match status" value="1"/>
</dbReference>
<dbReference type="PANTHER" id="PTHR37423">
    <property type="entry name" value="SOLUBLE LYTIC MUREIN TRANSGLYCOSYLASE-RELATED"/>
    <property type="match status" value="1"/>
</dbReference>
<feature type="signal peptide" evidence="3">
    <location>
        <begin position="1"/>
        <end position="29"/>
    </location>
</feature>
<dbReference type="Pfam" id="PF01464">
    <property type="entry name" value="SLT"/>
    <property type="match status" value="1"/>
</dbReference>
<dbReference type="Proteomes" id="UP000316083">
    <property type="component" value="Unassembled WGS sequence"/>
</dbReference>
<sequence>MAYRDFTAARAAGAALILALGLAGCASNAPETAELVVKAPEVAEVPIDPKDPLGRWVPHMREASERFDVPEKWIRAVMLRESGGRSVVNGRTITSHAGAIGLMQVMPGTYDMMRTQYGLGSDPSDPRDNILAGTAYLREMYDLFGAPGFLAAYNCGPACYASHLAGKQRLPRETRMYIAALTPNLRGAAPREPSQAAGASAIEVAIVPASAPAPQTAPTPVAVAAKPATKPAAPEPIAVAAVVPEPVAPVPQTPAAPAPVAVAALEPRPAPLVVEPSGRGEARPPAEFVAATDRDAPAAGRSGRTPSRTVETLVAEAMLPPHAVGKGERVVIRFVSQRSGGCGSLEGRDRVCVALAGGDGAGL</sequence>
<evidence type="ECO:0000256" key="1">
    <source>
        <dbReference type="ARBA" id="ARBA00007734"/>
    </source>
</evidence>
<comment type="caution">
    <text evidence="5">The sequence shown here is derived from an EMBL/GenBank/DDBJ whole genome shotgun (WGS) entry which is preliminary data.</text>
</comment>
<comment type="similarity">
    <text evidence="2">Belongs to the virb1 family.</text>
</comment>
<evidence type="ECO:0000313" key="5">
    <source>
        <dbReference type="EMBL" id="TWA74266.1"/>
    </source>
</evidence>
<dbReference type="Gene3D" id="1.10.530.10">
    <property type="match status" value="1"/>
</dbReference>
<dbReference type="EMBL" id="VITF01000001">
    <property type="protein sequence ID" value="TWA74266.1"/>
    <property type="molecule type" value="Genomic_DNA"/>
</dbReference>
<feature type="chain" id="PRO_5021917042" evidence="3">
    <location>
        <begin position="30"/>
        <end position="363"/>
    </location>
</feature>
<evidence type="ECO:0000256" key="2">
    <source>
        <dbReference type="ARBA" id="ARBA00009387"/>
    </source>
</evidence>
<dbReference type="InterPro" id="IPR008258">
    <property type="entry name" value="Transglycosylase_SLT_dom_1"/>
</dbReference>
<name>A0A560BNU9_AZOBR</name>
<reference evidence="5 6" key="1">
    <citation type="submission" date="2019-06" db="EMBL/GenBank/DDBJ databases">
        <title>Genomic Encyclopedia of Type Strains, Phase IV (KMG-V): Genome sequencing to study the core and pangenomes of soil and plant-associated prokaryotes.</title>
        <authorList>
            <person name="Whitman W."/>
        </authorList>
    </citation>
    <scope>NUCLEOTIDE SEQUENCE [LARGE SCALE GENOMIC DNA]</scope>
    <source>
        <strain evidence="5 6">BR 11796</strain>
    </source>
</reference>
<dbReference type="PANTHER" id="PTHR37423:SF2">
    <property type="entry name" value="MEMBRANE-BOUND LYTIC MUREIN TRANSGLYCOSYLASE C"/>
    <property type="match status" value="1"/>
</dbReference>
<evidence type="ECO:0000313" key="6">
    <source>
        <dbReference type="Proteomes" id="UP000316083"/>
    </source>
</evidence>
<evidence type="ECO:0000256" key="3">
    <source>
        <dbReference type="SAM" id="SignalP"/>
    </source>
</evidence>
<dbReference type="AlphaFoldDB" id="A0A560BNU9"/>
<dbReference type="InterPro" id="IPR023346">
    <property type="entry name" value="Lysozyme-like_dom_sf"/>
</dbReference>
<gene>
    <name evidence="5" type="ORF">FBZ82_101281</name>
</gene>
<organism evidence="5 6">
    <name type="scientific">Azospirillum brasilense</name>
    <dbReference type="NCBI Taxonomy" id="192"/>
    <lineage>
        <taxon>Bacteria</taxon>
        <taxon>Pseudomonadati</taxon>
        <taxon>Pseudomonadota</taxon>
        <taxon>Alphaproteobacteria</taxon>
        <taxon>Rhodospirillales</taxon>
        <taxon>Azospirillaceae</taxon>
        <taxon>Azospirillum</taxon>
    </lineage>
</organism>
<feature type="domain" description="Transglycosylase SLT" evidence="4">
    <location>
        <begin position="60"/>
        <end position="168"/>
    </location>
</feature>
<evidence type="ECO:0000259" key="4">
    <source>
        <dbReference type="Pfam" id="PF01464"/>
    </source>
</evidence>
<keyword evidence="3" id="KW-0732">Signal</keyword>
<dbReference type="RefSeq" id="WP_145671954.1">
    <property type="nucleotide sequence ID" value="NZ_VITF01000001.1"/>
</dbReference>
<comment type="similarity">
    <text evidence="1">Belongs to the transglycosylase Slt family.</text>
</comment>
<dbReference type="PROSITE" id="PS51257">
    <property type="entry name" value="PROKAR_LIPOPROTEIN"/>
    <property type="match status" value="1"/>
</dbReference>
<accession>A0A560BNU9</accession>
<proteinExistence type="inferred from homology"/>